<dbReference type="EMBL" id="CM007891">
    <property type="protein sequence ID" value="OTG34129.1"/>
    <property type="molecule type" value="Genomic_DNA"/>
</dbReference>
<dbReference type="InParanoid" id="A0A251VFT5"/>
<dbReference type="PANTHER" id="PTHR48434">
    <property type="entry name" value="(RAPE) HYPOTHETICAL PROTEIN"/>
    <property type="match status" value="1"/>
</dbReference>
<dbReference type="AlphaFoldDB" id="A0A251VFT5"/>
<feature type="region of interest" description="Disordered" evidence="1">
    <location>
        <begin position="78"/>
        <end position="97"/>
    </location>
</feature>
<dbReference type="Proteomes" id="UP000215914">
    <property type="component" value="Chromosome 2"/>
</dbReference>
<name>A0A251VFT5_HELAN</name>
<evidence type="ECO:0000313" key="2">
    <source>
        <dbReference type="EMBL" id="OTG34129.1"/>
    </source>
</evidence>
<feature type="compositionally biased region" description="Polar residues" evidence="1">
    <location>
        <begin position="392"/>
        <end position="410"/>
    </location>
</feature>
<accession>A0A251VFT5</accession>
<feature type="compositionally biased region" description="Low complexity" evidence="1">
    <location>
        <begin position="12"/>
        <end position="32"/>
    </location>
</feature>
<dbReference type="PANTHER" id="PTHR48434:SF1">
    <property type="entry name" value="(RAPE) HYPOTHETICAL PROTEIN"/>
    <property type="match status" value="1"/>
</dbReference>
<gene>
    <name evidence="2" type="ORF">HannXRQ_Chr02g0042341</name>
</gene>
<organism evidence="2 3">
    <name type="scientific">Helianthus annuus</name>
    <name type="common">Common sunflower</name>
    <dbReference type="NCBI Taxonomy" id="4232"/>
    <lineage>
        <taxon>Eukaryota</taxon>
        <taxon>Viridiplantae</taxon>
        <taxon>Streptophyta</taxon>
        <taxon>Embryophyta</taxon>
        <taxon>Tracheophyta</taxon>
        <taxon>Spermatophyta</taxon>
        <taxon>Magnoliopsida</taxon>
        <taxon>eudicotyledons</taxon>
        <taxon>Gunneridae</taxon>
        <taxon>Pentapetalae</taxon>
        <taxon>asterids</taxon>
        <taxon>campanulids</taxon>
        <taxon>Asterales</taxon>
        <taxon>Asteraceae</taxon>
        <taxon>Asteroideae</taxon>
        <taxon>Heliantheae alliance</taxon>
        <taxon>Heliantheae</taxon>
        <taxon>Helianthus</taxon>
    </lineage>
</organism>
<protein>
    <submittedName>
        <fullName evidence="2">Uncharacterized protein</fullName>
    </submittedName>
</protein>
<sequence>MSNSDSTKKIVFSKQQFSKSQLSSSPRSPSRPTHLQQFPLLPNIQNKFAPLTPGPRPRPPFSSIIQNLESKPIIQSPSFTKLSKQSPPSSSSPATIPYTINPNKKIIKILEPLEVEKVSKNFLSLIDFIYPKGCHFFKEEYKTRDYYQAILVDSESVKIRHNFNSEDPSKIAYSQVKILRVLSLEDWNSKPYNSKTLSNFSAYPQYNYYDYQDAWEYAFLLRNFDHSWFFQFDEDFSNIYPRWFVKWFKYMGIIPEAFPKEISEAFSRFVEYFQHDGTPIFEYTLQFMSVFRIPWICLWTYNFQEESPTELSPPLLYRQYRCKWWNKFIITKANSQAVTKYYKELTAQYETSLKSPIRDIKASNEDQEYIQRLSGCNSPKEILRIVNEIRQSPSTSKHSSPGTEVFQDSQDPYDMI</sequence>
<proteinExistence type="predicted"/>
<reference evidence="3" key="1">
    <citation type="journal article" date="2017" name="Nature">
        <title>The sunflower genome provides insights into oil metabolism, flowering and Asterid evolution.</title>
        <authorList>
            <person name="Badouin H."/>
            <person name="Gouzy J."/>
            <person name="Grassa C.J."/>
            <person name="Murat F."/>
            <person name="Staton S.E."/>
            <person name="Cottret L."/>
            <person name="Lelandais-Briere C."/>
            <person name="Owens G.L."/>
            <person name="Carrere S."/>
            <person name="Mayjonade B."/>
            <person name="Legrand L."/>
            <person name="Gill N."/>
            <person name="Kane N.C."/>
            <person name="Bowers J.E."/>
            <person name="Hubner S."/>
            <person name="Bellec A."/>
            <person name="Berard A."/>
            <person name="Berges H."/>
            <person name="Blanchet N."/>
            <person name="Boniface M.C."/>
            <person name="Brunel D."/>
            <person name="Catrice O."/>
            <person name="Chaidir N."/>
            <person name="Claudel C."/>
            <person name="Donnadieu C."/>
            <person name="Faraut T."/>
            <person name="Fievet G."/>
            <person name="Helmstetter N."/>
            <person name="King M."/>
            <person name="Knapp S.J."/>
            <person name="Lai Z."/>
            <person name="Le Paslier M.C."/>
            <person name="Lippi Y."/>
            <person name="Lorenzon L."/>
            <person name="Mandel J.R."/>
            <person name="Marage G."/>
            <person name="Marchand G."/>
            <person name="Marquand E."/>
            <person name="Bret-Mestries E."/>
            <person name="Morien E."/>
            <person name="Nambeesan S."/>
            <person name="Nguyen T."/>
            <person name="Pegot-Espagnet P."/>
            <person name="Pouilly N."/>
            <person name="Raftis F."/>
            <person name="Sallet E."/>
            <person name="Schiex T."/>
            <person name="Thomas J."/>
            <person name="Vandecasteele C."/>
            <person name="Vares D."/>
            <person name="Vear F."/>
            <person name="Vautrin S."/>
            <person name="Crespi M."/>
            <person name="Mangin B."/>
            <person name="Burke J.M."/>
            <person name="Salse J."/>
            <person name="Munos S."/>
            <person name="Vincourt P."/>
            <person name="Rieseberg L.H."/>
            <person name="Langlade N.B."/>
        </authorList>
    </citation>
    <scope>NUCLEOTIDE SEQUENCE [LARGE SCALE GENOMIC DNA]</scope>
    <source>
        <strain evidence="3">cv. SF193</strain>
    </source>
</reference>
<keyword evidence="3" id="KW-1185">Reference proteome</keyword>
<feature type="region of interest" description="Disordered" evidence="1">
    <location>
        <begin position="1"/>
        <end position="39"/>
    </location>
</feature>
<evidence type="ECO:0000313" key="3">
    <source>
        <dbReference type="Proteomes" id="UP000215914"/>
    </source>
</evidence>
<dbReference type="OMA" id="FRIPWIC"/>
<feature type="region of interest" description="Disordered" evidence="1">
    <location>
        <begin position="392"/>
        <end position="416"/>
    </location>
</feature>
<evidence type="ECO:0000256" key="1">
    <source>
        <dbReference type="SAM" id="MobiDB-lite"/>
    </source>
</evidence>